<reference evidence="3 4" key="1">
    <citation type="submission" date="2016-10" db="EMBL/GenBank/DDBJ databases">
        <title>Comparative genome analysis of multiple Pseudomonas spp. focuses on biocontrol and plant growth promoting traits.</title>
        <authorList>
            <person name="Tao X.-Y."/>
            <person name="Taylor C.G."/>
        </authorList>
    </citation>
    <scope>NUCLEOTIDE SEQUENCE [LARGE SCALE GENOMIC DNA]</scope>
    <source>
        <strain evidence="3 4">48H11</strain>
    </source>
</reference>
<evidence type="ECO:0000313" key="3">
    <source>
        <dbReference type="EMBL" id="RON01910.1"/>
    </source>
</evidence>
<gene>
    <name evidence="3" type="ORF">BK659_25715</name>
</gene>
<dbReference type="EMBL" id="MOBJ01000034">
    <property type="protein sequence ID" value="RON01910.1"/>
    <property type="molecule type" value="Genomic_DNA"/>
</dbReference>
<dbReference type="RefSeq" id="WP_259740313.1">
    <property type="nucleotide sequence ID" value="NZ_MOBJ01000034.1"/>
</dbReference>
<feature type="compositionally biased region" description="Polar residues" evidence="1">
    <location>
        <begin position="171"/>
        <end position="180"/>
    </location>
</feature>
<sequence>MLLKKSNLVAVMSCVMMLAAAPLLPVSFAYAKDGGSHGGGNGSGGNGGGSGGNGAGHGGGIGDGGRAEGHSADAGSNGRAEGKEADHDGRAVRDHGLSGLKEGQESDHAGRAVRDHGIKGHHTGLARHDSKGHGVATSGIAHSKTTHGLTKATAISATTPGDHTTKGLSKAVTSSTKLDR</sequence>
<name>A0A423GW89_9PSED</name>
<comment type="caution">
    <text evidence="3">The sequence shown here is derived from an EMBL/GenBank/DDBJ whole genome shotgun (WGS) entry which is preliminary data.</text>
</comment>
<keyword evidence="2" id="KW-0732">Signal</keyword>
<feature type="compositionally biased region" description="Polar residues" evidence="1">
    <location>
        <begin position="153"/>
        <end position="162"/>
    </location>
</feature>
<feature type="compositionally biased region" description="Basic and acidic residues" evidence="1">
    <location>
        <begin position="80"/>
        <end position="118"/>
    </location>
</feature>
<evidence type="ECO:0000256" key="1">
    <source>
        <dbReference type="SAM" id="MobiDB-lite"/>
    </source>
</evidence>
<evidence type="ECO:0000313" key="4">
    <source>
        <dbReference type="Proteomes" id="UP000286071"/>
    </source>
</evidence>
<feature type="compositionally biased region" description="Gly residues" evidence="1">
    <location>
        <begin position="41"/>
        <end position="64"/>
    </location>
</feature>
<protein>
    <recommendedName>
        <fullName evidence="5">Glycine-rich protein</fullName>
    </recommendedName>
</protein>
<feature type="signal peptide" evidence="2">
    <location>
        <begin position="1"/>
        <end position="31"/>
    </location>
</feature>
<dbReference type="AlphaFoldDB" id="A0A423GW89"/>
<feature type="chain" id="PRO_5019176641" description="Glycine-rich protein" evidence="2">
    <location>
        <begin position="32"/>
        <end position="180"/>
    </location>
</feature>
<feature type="region of interest" description="Disordered" evidence="1">
    <location>
        <begin position="41"/>
        <end position="180"/>
    </location>
</feature>
<organism evidence="3 4">
    <name type="scientific">Pseudomonas brassicacearum</name>
    <dbReference type="NCBI Taxonomy" id="930166"/>
    <lineage>
        <taxon>Bacteria</taxon>
        <taxon>Pseudomonadati</taxon>
        <taxon>Pseudomonadota</taxon>
        <taxon>Gammaproteobacteria</taxon>
        <taxon>Pseudomonadales</taxon>
        <taxon>Pseudomonadaceae</taxon>
        <taxon>Pseudomonas</taxon>
    </lineage>
</organism>
<evidence type="ECO:0000256" key="2">
    <source>
        <dbReference type="SAM" id="SignalP"/>
    </source>
</evidence>
<dbReference type="Proteomes" id="UP000286071">
    <property type="component" value="Unassembled WGS sequence"/>
</dbReference>
<accession>A0A423GW89</accession>
<evidence type="ECO:0008006" key="5">
    <source>
        <dbReference type="Google" id="ProtNLM"/>
    </source>
</evidence>
<proteinExistence type="predicted"/>